<evidence type="ECO:0000313" key="5">
    <source>
        <dbReference type="Proteomes" id="UP001056539"/>
    </source>
</evidence>
<keyword evidence="2" id="KW-0472">Membrane</keyword>
<organism evidence="4 5">
    <name type="scientific">Thermospira aquatica</name>
    <dbReference type="NCBI Taxonomy" id="2828656"/>
    <lineage>
        <taxon>Bacteria</taxon>
        <taxon>Pseudomonadati</taxon>
        <taxon>Spirochaetota</taxon>
        <taxon>Spirochaetia</taxon>
        <taxon>Brevinematales</taxon>
        <taxon>Thermospiraceae</taxon>
        <taxon>Thermospira</taxon>
    </lineage>
</organism>
<evidence type="ECO:0000313" key="4">
    <source>
        <dbReference type="EMBL" id="URA10589.1"/>
    </source>
</evidence>
<keyword evidence="2" id="KW-0812">Transmembrane</keyword>
<proteinExistence type="predicted"/>
<dbReference type="Pfam" id="PF25302">
    <property type="entry name" value="NADase_transloc"/>
    <property type="match status" value="1"/>
</dbReference>
<dbReference type="NCBIfam" id="NF047619">
    <property type="entry name" value="NADase_discoid"/>
    <property type="match status" value="1"/>
</dbReference>
<dbReference type="KEGG" id="taqu:KDW03_01950"/>
<keyword evidence="1" id="KW-0175">Coiled coil</keyword>
<feature type="domain" description="NAD glycohydrolase translocation F5/8 type C" evidence="3">
    <location>
        <begin position="69"/>
        <end position="211"/>
    </location>
</feature>
<accession>A0AAX3BE30</accession>
<dbReference type="Gene3D" id="2.60.120.260">
    <property type="entry name" value="Galactose-binding domain-like"/>
    <property type="match status" value="1"/>
</dbReference>
<feature type="coiled-coil region" evidence="1">
    <location>
        <begin position="213"/>
        <end position="240"/>
    </location>
</feature>
<feature type="transmembrane region" description="Helical" evidence="2">
    <location>
        <begin position="30"/>
        <end position="50"/>
    </location>
</feature>
<reference evidence="4" key="1">
    <citation type="submission" date="2021-04" db="EMBL/GenBank/DDBJ databases">
        <authorList>
            <person name="Postec A."/>
        </authorList>
    </citation>
    <scope>NUCLEOTIDE SEQUENCE</scope>
    <source>
        <strain evidence="4">F1F22</strain>
    </source>
</reference>
<dbReference type="AlphaFoldDB" id="A0AAX3BE30"/>
<sequence length="363" mass="42884">MVHGLYFDWDILFTKSIGKIYYRRRREMKYILLVLFLFGCEIGYSLKIYIDGSNELHYNQPIVFGEDGNIMKYSIFNLLDGNPKTTLALNKKNITSMATNEYFRIVFKENIKIDQLVFYNGFQRDEERFKKNNRAKEIKVYVRVVSNIITKGNREGIYKSNTFTTNLILEDSWNKQVIPVGEVVGNTFIFHIFSTYPGTHYNDTCISEIEFWYKGEKYEIANLEEAKREYLRRYIEEMRKGSKGLYNSELSTLSEENYEKLMKAVGWEVEKDREKRTFVVEFAENGEIILEWAMKDSEDLRKHPRGVAGYWKIDENGSLWIKIGNNPWKKELLDYYMTFKGTDLEGLVLSDWDECGESCEGEE</sequence>
<gene>
    <name evidence="4" type="ORF">KDW03_01950</name>
</gene>
<keyword evidence="5" id="KW-1185">Reference proteome</keyword>
<dbReference type="EMBL" id="CP073355">
    <property type="protein sequence ID" value="URA10589.1"/>
    <property type="molecule type" value="Genomic_DNA"/>
</dbReference>
<evidence type="ECO:0000256" key="1">
    <source>
        <dbReference type="SAM" id="Coils"/>
    </source>
</evidence>
<keyword evidence="2" id="KW-1133">Transmembrane helix</keyword>
<evidence type="ECO:0000259" key="3">
    <source>
        <dbReference type="Pfam" id="PF25302"/>
    </source>
</evidence>
<dbReference type="Proteomes" id="UP001056539">
    <property type="component" value="Chromosome"/>
</dbReference>
<name>A0AAX3BE30_9SPIR</name>
<protein>
    <recommendedName>
        <fullName evidence="3">NAD glycohydrolase translocation F5/8 type C domain-containing protein</fullName>
    </recommendedName>
</protein>
<dbReference type="RefSeq" id="WP_271435715.1">
    <property type="nucleotide sequence ID" value="NZ_CP073355.1"/>
</dbReference>
<evidence type="ECO:0000256" key="2">
    <source>
        <dbReference type="SAM" id="Phobius"/>
    </source>
</evidence>
<reference evidence="4" key="2">
    <citation type="submission" date="2022-06" db="EMBL/GenBank/DDBJ databases">
        <title>Thermospira aquatica gen. nov., sp. nov.</title>
        <authorList>
            <person name="Ben Ali Gam Z."/>
            <person name="Labat M."/>
        </authorList>
    </citation>
    <scope>NUCLEOTIDE SEQUENCE</scope>
    <source>
        <strain evidence="4">F1F22</strain>
    </source>
</reference>
<dbReference type="InterPro" id="IPR057561">
    <property type="entry name" value="NADase_transloc"/>
</dbReference>